<evidence type="ECO:0000256" key="2">
    <source>
        <dbReference type="SAM" id="SignalP"/>
    </source>
</evidence>
<feature type="signal peptide" evidence="2">
    <location>
        <begin position="1"/>
        <end position="26"/>
    </location>
</feature>
<evidence type="ECO:0000256" key="1">
    <source>
        <dbReference type="PROSITE-ProRule" id="PRU00076"/>
    </source>
</evidence>
<feature type="disulfide bond" evidence="1">
    <location>
        <begin position="223"/>
        <end position="232"/>
    </location>
</feature>
<proteinExistence type="predicted"/>
<keyword evidence="5" id="KW-1185">Reference proteome</keyword>
<sequence length="244" mass="27452">MDAKRHSCAAVWPLLLLAMCIGVCRAHVALTFPPARQPAWDFLDSGRTPPPCGVPKGSLKTSILSGSTFNVTWHLGYPHRGGYRIQVLDASEKPILDLTNGGQQNKSSVFVEGDPTALSYLVQLPKDLECRDCTIRLIRQASEWGKNYMFWSCADVDIIPRPEYRETCSGHGKDIAGRCRCNPLYSGHRCQYRDECSEDKDCGRHGKCVNLEATTYPKKQCFCEMGWFGPQCNKHSCCRHFRMT</sequence>
<organism evidence="4 5">
    <name type="scientific">Daphnia magna</name>
    <dbReference type="NCBI Taxonomy" id="35525"/>
    <lineage>
        <taxon>Eukaryota</taxon>
        <taxon>Metazoa</taxon>
        <taxon>Ecdysozoa</taxon>
        <taxon>Arthropoda</taxon>
        <taxon>Crustacea</taxon>
        <taxon>Branchiopoda</taxon>
        <taxon>Diplostraca</taxon>
        <taxon>Cladocera</taxon>
        <taxon>Anomopoda</taxon>
        <taxon>Daphniidae</taxon>
        <taxon>Daphnia</taxon>
    </lineage>
</organism>
<dbReference type="Gene3D" id="2.60.120.260">
    <property type="entry name" value="Galactose-binding domain-like"/>
    <property type="match status" value="1"/>
</dbReference>
<reference evidence="4 5" key="1">
    <citation type="submission" date="2016-03" db="EMBL/GenBank/DDBJ databases">
        <title>EvidentialGene: Evidence-directed Construction of Genes on Genomes.</title>
        <authorList>
            <person name="Gilbert D.G."/>
            <person name="Choi J.-H."/>
            <person name="Mockaitis K."/>
            <person name="Colbourne J."/>
            <person name="Pfrender M."/>
        </authorList>
    </citation>
    <scope>NUCLEOTIDE SEQUENCE [LARGE SCALE GENOMIC DNA]</scope>
    <source>
        <strain evidence="4 5">Xinb3</strain>
        <tissue evidence="4">Complete organism</tissue>
    </source>
</reference>
<evidence type="ECO:0000313" key="5">
    <source>
        <dbReference type="Proteomes" id="UP000076858"/>
    </source>
</evidence>
<dbReference type="STRING" id="35525.A0A164LX70"/>
<accession>A0A164LX70</accession>
<dbReference type="PANTHER" id="PTHR46901">
    <property type="entry name" value="GH04942P"/>
    <property type="match status" value="1"/>
</dbReference>
<feature type="chain" id="PRO_5007851592" description="EGF-like domain-containing protein" evidence="2">
    <location>
        <begin position="27"/>
        <end position="244"/>
    </location>
</feature>
<dbReference type="OrthoDB" id="188511at2759"/>
<comment type="caution">
    <text evidence="4">The sequence shown here is derived from an EMBL/GenBank/DDBJ whole genome shotgun (WGS) entry which is preliminary data.</text>
</comment>
<dbReference type="PANTHER" id="PTHR46901:SF2">
    <property type="entry name" value="GH04942P"/>
    <property type="match status" value="1"/>
</dbReference>
<dbReference type="InterPro" id="IPR000742">
    <property type="entry name" value="EGF"/>
</dbReference>
<dbReference type="PROSITE" id="PS01186">
    <property type="entry name" value="EGF_2"/>
    <property type="match status" value="1"/>
</dbReference>
<dbReference type="CDD" id="cd00054">
    <property type="entry name" value="EGF_CA"/>
    <property type="match status" value="1"/>
</dbReference>
<keyword evidence="1" id="KW-0245">EGF-like domain</keyword>
<dbReference type="Proteomes" id="UP000076858">
    <property type="component" value="Unassembled WGS sequence"/>
</dbReference>
<dbReference type="AlphaFoldDB" id="A0A164LX70"/>
<comment type="caution">
    <text evidence="1">Lacks conserved residue(s) required for the propagation of feature annotation.</text>
</comment>
<name>A0A164LX70_9CRUS</name>
<protein>
    <recommendedName>
        <fullName evidence="3">EGF-like domain-containing protein</fullName>
    </recommendedName>
</protein>
<evidence type="ECO:0000313" key="4">
    <source>
        <dbReference type="EMBL" id="KZS04520.1"/>
    </source>
</evidence>
<keyword evidence="2" id="KW-0732">Signal</keyword>
<gene>
    <name evidence="4" type="ORF">APZ42_032839</name>
</gene>
<dbReference type="EMBL" id="LRGB01003123">
    <property type="protein sequence ID" value="KZS04520.1"/>
    <property type="molecule type" value="Genomic_DNA"/>
</dbReference>
<dbReference type="PROSITE" id="PS00022">
    <property type="entry name" value="EGF_1"/>
    <property type="match status" value="2"/>
</dbReference>
<feature type="domain" description="EGF-like" evidence="3">
    <location>
        <begin position="192"/>
        <end position="233"/>
    </location>
</feature>
<dbReference type="PROSITE" id="PS50026">
    <property type="entry name" value="EGF_3"/>
    <property type="match status" value="1"/>
</dbReference>
<evidence type="ECO:0000259" key="3">
    <source>
        <dbReference type="PROSITE" id="PS50026"/>
    </source>
</evidence>
<keyword evidence="1" id="KW-1015">Disulfide bond</keyword>